<dbReference type="Pfam" id="PF13374">
    <property type="entry name" value="TPR_10"/>
    <property type="match status" value="1"/>
</dbReference>
<name>A0ABT7BHZ7_9CYAN</name>
<dbReference type="InterPro" id="IPR019734">
    <property type="entry name" value="TPR_rpt"/>
</dbReference>
<dbReference type="Proteomes" id="UP001231370">
    <property type="component" value="Unassembled WGS sequence"/>
</dbReference>
<keyword evidence="2" id="KW-0802">TPR repeat</keyword>
<dbReference type="InterPro" id="IPR011990">
    <property type="entry name" value="TPR-like_helical_dom_sf"/>
</dbReference>
<organism evidence="3 4">
    <name type="scientific">Roseofilum halophilum BLCC-M91</name>
    <dbReference type="NCBI Taxonomy" id="3022259"/>
    <lineage>
        <taxon>Bacteria</taxon>
        <taxon>Bacillati</taxon>
        <taxon>Cyanobacteriota</taxon>
        <taxon>Cyanophyceae</taxon>
        <taxon>Desertifilales</taxon>
        <taxon>Desertifilaceae</taxon>
        <taxon>Roseofilum</taxon>
        <taxon>Roseofilum halophilum</taxon>
    </lineage>
</organism>
<keyword evidence="4" id="KW-1185">Reference proteome</keyword>
<evidence type="ECO:0000313" key="4">
    <source>
        <dbReference type="Proteomes" id="UP001231370"/>
    </source>
</evidence>
<protein>
    <submittedName>
        <fullName evidence="3">Tetratricopeptide repeat protein</fullName>
    </submittedName>
</protein>
<sequence>MPRPQYRNPKRKACAEVLVAALLCAVNDRGFRSSGEGVLLRTQDYGIFVRGTPAALLALIELYRQQGNFPAKKGSMTLFCQLGSAKMQKEWLRDTLTDMGKERLGFTDEQGRGQRSSPIRQFSLRLHYAPTEIKDNLRWLFATGGEWDRRAQEQSRVSKPEPVNPLVRETQQKLLEYLYEAIKLFPSDLSEFTPSHCESIAPFVQIMASALDQDGVLDEMIEPILMLNLGKFYLATNELDLAFPRFEACVQSGGLTGANGCHYLGVWYMRREDYSKAEYYYLQALQGRASIGSDNATHRWRDNATHRWRDRHPDLGATYHCLALLYIYQNQYTLATEHLQTALDLWQDRPFSLARGLQLQGELCLRHQDLNGAKDNFSRALERAGERQEDNAIPIAECLRGLAKINAKQRHYEAARDLWQEALDLASRFRYQEHPLYPLLMADLAAVHMFLGDRPTAQQLYETAHSKSRNIYGEQHQVAIAILQDYHSLFPKP</sequence>
<evidence type="ECO:0000313" key="3">
    <source>
        <dbReference type="EMBL" id="MDJ1178204.1"/>
    </source>
</evidence>
<keyword evidence="1" id="KW-0677">Repeat</keyword>
<evidence type="ECO:0000256" key="2">
    <source>
        <dbReference type="ARBA" id="ARBA00022803"/>
    </source>
</evidence>
<proteinExistence type="predicted"/>
<evidence type="ECO:0000256" key="1">
    <source>
        <dbReference type="ARBA" id="ARBA00022737"/>
    </source>
</evidence>
<reference evidence="3 4" key="1">
    <citation type="submission" date="2023-01" db="EMBL/GenBank/DDBJ databases">
        <title>Novel diversity within Roseofilum (Cyanobacteria; Desertifilaceae) from marine benthic mats with descriptions of four novel species.</title>
        <authorList>
            <person name="Wang Y."/>
            <person name="Berthold D.E."/>
            <person name="Hu J."/>
            <person name="Lefler F.W."/>
            <person name="Laughinghouse H.D. IV."/>
        </authorList>
    </citation>
    <scope>NUCLEOTIDE SEQUENCE [LARGE SCALE GENOMIC DNA]</scope>
    <source>
        <strain evidence="3 4">BLCC-M91</strain>
    </source>
</reference>
<dbReference type="SMART" id="SM00028">
    <property type="entry name" value="TPR"/>
    <property type="match status" value="5"/>
</dbReference>
<dbReference type="RefSeq" id="WP_283761527.1">
    <property type="nucleotide sequence ID" value="NZ_JAQPOK010000037.1"/>
</dbReference>
<dbReference type="PANTHER" id="PTHR45641:SF19">
    <property type="entry name" value="NEPHROCYSTIN-3"/>
    <property type="match status" value="1"/>
</dbReference>
<accession>A0ABT7BHZ7</accession>
<dbReference type="PANTHER" id="PTHR45641">
    <property type="entry name" value="TETRATRICOPEPTIDE REPEAT PROTEIN (AFU_ORTHOLOGUE AFUA_6G03870)"/>
    <property type="match status" value="1"/>
</dbReference>
<dbReference type="Gene3D" id="1.25.40.10">
    <property type="entry name" value="Tetratricopeptide repeat domain"/>
    <property type="match status" value="2"/>
</dbReference>
<dbReference type="EMBL" id="JAQPOK010000037">
    <property type="protein sequence ID" value="MDJ1178204.1"/>
    <property type="molecule type" value="Genomic_DNA"/>
</dbReference>
<gene>
    <name evidence="3" type="ORF">PJF56_04950</name>
</gene>
<dbReference type="SUPFAM" id="SSF48452">
    <property type="entry name" value="TPR-like"/>
    <property type="match status" value="2"/>
</dbReference>
<comment type="caution">
    <text evidence="3">The sequence shown here is derived from an EMBL/GenBank/DDBJ whole genome shotgun (WGS) entry which is preliminary data.</text>
</comment>